<dbReference type="OrthoDB" id="10250320at2759"/>
<dbReference type="Pfam" id="PF08613">
    <property type="entry name" value="Cyclin"/>
    <property type="match status" value="1"/>
</dbReference>
<keyword evidence="3" id="KW-1185">Reference proteome</keyword>
<dbReference type="AlphaFoldDB" id="A0A9P6L4V7"/>
<reference evidence="2" key="2">
    <citation type="submission" date="2020-11" db="EMBL/GenBank/DDBJ databases">
        <authorList>
            <consortium name="DOE Joint Genome Institute"/>
            <person name="Kuo A."/>
            <person name="Miyauchi S."/>
            <person name="Kiss E."/>
            <person name="Drula E."/>
            <person name="Kohler A."/>
            <person name="Sanchez-Garcia M."/>
            <person name="Andreopoulos B."/>
            <person name="Barry K.W."/>
            <person name="Bonito G."/>
            <person name="Buee M."/>
            <person name="Carver A."/>
            <person name="Chen C."/>
            <person name="Cichocki N."/>
            <person name="Clum A."/>
            <person name="Culley D."/>
            <person name="Crous P.W."/>
            <person name="Fauchery L."/>
            <person name="Girlanda M."/>
            <person name="Hayes R."/>
            <person name="Keri Z."/>
            <person name="Labutti K."/>
            <person name="Lipzen A."/>
            <person name="Lombard V."/>
            <person name="Magnuson J."/>
            <person name="Maillard F."/>
            <person name="Morin E."/>
            <person name="Murat C."/>
            <person name="Nolan M."/>
            <person name="Ohm R."/>
            <person name="Pangilinan J."/>
            <person name="Pereira M."/>
            <person name="Perotto S."/>
            <person name="Peter M."/>
            <person name="Riley R."/>
            <person name="Sitrit Y."/>
            <person name="Stielow B."/>
            <person name="Szollosi G."/>
            <person name="Zifcakova L."/>
            <person name="Stursova M."/>
            <person name="Spatafora J.W."/>
            <person name="Tedersoo L."/>
            <person name="Vaario L.-M."/>
            <person name="Yamada A."/>
            <person name="Yan M."/>
            <person name="Wang P."/>
            <person name="Xu J."/>
            <person name="Bruns T."/>
            <person name="Baldrian P."/>
            <person name="Vilgalys R."/>
            <person name="Henrissat B."/>
            <person name="Grigoriev I.V."/>
            <person name="Hibbett D."/>
            <person name="Nagy L.G."/>
            <person name="Martin F.M."/>
        </authorList>
    </citation>
    <scope>NUCLEOTIDE SEQUENCE</scope>
    <source>
        <strain evidence="2">UH-Tt-Lm1</strain>
    </source>
</reference>
<gene>
    <name evidence="2" type="ORF">BJ322DRAFT_1075749</name>
</gene>
<dbReference type="Gene3D" id="1.10.472.10">
    <property type="entry name" value="Cyclin-like"/>
    <property type="match status" value="1"/>
</dbReference>
<evidence type="ECO:0008006" key="4">
    <source>
        <dbReference type="Google" id="ProtNLM"/>
    </source>
</evidence>
<evidence type="ECO:0000313" key="2">
    <source>
        <dbReference type="EMBL" id="KAF9782355.1"/>
    </source>
</evidence>
<dbReference type="GO" id="GO:0019901">
    <property type="term" value="F:protein kinase binding"/>
    <property type="evidence" value="ECO:0007669"/>
    <property type="project" value="InterPro"/>
</dbReference>
<feature type="compositionally biased region" description="Low complexity" evidence="1">
    <location>
        <begin position="343"/>
        <end position="354"/>
    </location>
</feature>
<organism evidence="2 3">
    <name type="scientific">Thelephora terrestris</name>
    <dbReference type="NCBI Taxonomy" id="56493"/>
    <lineage>
        <taxon>Eukaryota</taxon>
        <taxon>Fungi</taxon>
        <taxon>Dikarya</taxon>
        <taxon>Basidiomycota</taxon>
        <taxon>Agaricomycotina</taxon>
        <taxon>Agaricomycetes</taxon>
        <taxon>Thelephorales</taxon>
        <taxon>Thelephoraceae</taxon>
        <taxon>Thelephora</taxon>
    </lineage>
</organism>
<dbReference type="InterPro" id="IPR036915">
    <property type="entry name" value="Cyclin-like_sf"/>
</dbReference>
<feature type="region of interest" description="Disordered" evidence="1">
    <location>
        <begin position="338"/>
        <end position="368"/>
    </location>
</feature>
<evidence type="ECO:0000313" key="3">
    <source>
        <dbReference type="Proteomes" id="UP000736335"/>
    </source>
</evidence>
<dbReference type="PANTHER" id="PTHR15615">
    <property type="match status" value="1"/>
</dbReference>
<proteinExistence type="predicted"/>
<dbReference type="EMBL" id="WIUZ02000012">
    <property type="protein sequence ID" value="KAF9782355.1"/>
    <property type="molecule type" value="Genomic_DNA"/>
</dbReference>
<sequence length="469" mass="51402">MTSSRLHCASLLPRSKHDPDLLQLLRQKITPDMVSYMARKTRSVVWPDEEASEGTGIPTPPHTPYKTSFPACSKVDSLDCLGLPSLETFISMQVNASNVHITTFLATLIYLERLRTRLPEDVRYSPTACHRVFLATLIVAAKYLNDSCPKNIHWAKYTGYFGVFEITRTEVELLAILDYDLRFDEAETRYHFAPFMRTKAQEKRAAAVSVVTKAGLARALAQMPPTPPREKSSQSGSLSGVQVLVKRLSSVCLSSATTACASPAQRNPSGSSSIKSTPSFTCDSSDLSSVADSDSEWPLISDSAVDTRAHGIDRQQIVPASFHLKPVPVHAYRRLRKTSTTASSPSGPEGVEGSRPANPVNSTPSSTLSSLTIRLVNAPEDSLDSENSGHISGLPSRSVSWGSLLKNDTRGLTRTGTIHSRKEGSFLSRMWGVATRSIHDRTDKQDLLNPDDMIERSAIIRAQSQEYLV</sequence>
<feature type="region of interest" description="Disordered" evidence="1">
    <location>
        <begin position="259"/>
        <end position="293"/>
    </location>
</feature>
<dbReference type="CDD" id="cd20557">
    <property type="entry name" value="CYCLIN_ScPCL1-like"/>
    <property type="match status" value="1"/>
</dbReference>
<comment type="caution">
    <text evidence="2">The sequence shown here is derived from an EMBL/GenBank/DDBJ whole genome shotgun (WGS) entry which is preliminary data.</text>
</comment>
<feature type="compositionally biased region" description="Low complexity" evidence="1">
    <location>
        <begin position="269"/>
        <end position="292"/>
    </location>
</feature>
<accession>A0A9P6L4V7</accession>
<dbReference type="GO" id="GO:0005634">
    <property type="term" value="C:nucleus"/>
    <property type="evidence" value="ECO:0007669"/>
    <property type="project" value="TreeGrafter"/>
</dbReference>
<dbReference type="GO" id="GO:0016538">
    <property type="term" value="F:cyclin-dependent protein serine/threonine kinase regulator activity"/>
    <property type="evidence" value="ECO:0007669"/>
    <property type="project" value="TreeGrafter"/>
</dbReference>
<dbReference type="PANTHER" id="PTHR15615:SF10">
    <property type="entry name" value="PHO85 CYCLIN-2-RELATED"/>
    <property type="match status" value="1"/>
</dbReference>
<evidence type="ECO:0000256" key="1">
    <source>
        <dbReference type="SAM" id="MobiDB-lite"/>
    </source>
</evidence>
<feature type="compositionally biased region" description="Polar residues" evidence="1">
    <location>
        <begin position="259"/>
        <end position="268"/>
    </location>
</feature>
<dbReference type="SUPFAM" id="SSF47954">
    <property type="entry name" value="Cyclin-like"/>
    <property type="match status" value="1"/>
</dbReference>
<reference evidence="2" key="1">
    <citation type="journal article" date="2020" name="Nat. Commun.">
        <title>Large-scale genome sequencing of mycorrhizal fungi provides insights into the early evolution of symbiotic traits.</title>
        <authorList>
            <person name="Miyauchi S."/>
            <person name="Kiss E."/>
            <person name="Kuo A."/>
            <person name="Drula E."/>
            <person name="Kohler A."/>
            <person name="Sanchez-Garcia M."/>
            <person name="Morin E."/>
            <person name="Andreopoulos B."/>
            <person name="Barry K.W."/>
            <person name="Bonito G."/>
            <person name="Buee M."/>
            <person name="Carver A."/>
            <person name="Chen C."/>
            <person name="Cichocki N."/>
            <person name="Clum A."/>
            <person name="Culley D."/>
            <person name="Crous P.W."/>
            <person name="Fauchery L."/>
            <person name="Girlanda M."/>
            <person name="Hayes R.D."/>
            <person name="Keri Z."/>
            <person name="LaButti K."/>
            <person name="Lipzen A."/>
            <person name="Lombard V."/>
            <person name="Magnuson J."/>
            <person name="Maillard F."/>
            <person name="Murat C."/>
            <person name="Nolan M."/>
            <person name="Ohm R.A."/>
            <person name="Pangilinan J."/>
            <person name="Pereira M.F."/>
            <person name="Perotto S."/>
            <person name="Peter M."/>
            <person name="Pfister S."/>
            <person name="Riley R."/>
            <person name="Sitrit Y."/>
            <person name="Stielow J.B."/>
            <person name="Szollosi G."/>
            <person name="Zifcakova L."/>
            <person name="Stursova M."/>
            <person name="Spatafora J.W."/>
            <person name="Tedersoo L."/>
            <person name="Vaario L.M."/>
            <person name="Yamada A."/>
            <person name="Yan M."/>
            <person name="Wang P."/>
            <person name="Xu J."/>
            <person name="Bruns T."/>
            <person name="Baldrian P."/>
            <person name="Vilgalys R."/>
            <person name="Dunand C."/>
            <person name="Henrissat B."/>
            <person name="Grigoriev I.V."/>
            <person name="Hibbett D."/>
            <person name="Nagy L.G."/>
            <person name="Martin F.M."/>
        </authorList>
    </citation>
    <scope>NUCLEOTIDE SEQUENCE</scope>
    <source>
        <strain evidence="2">UH-Tt-Lm1</strain>
    </source>
</reference>
<name>A0A9P6L4V7_9AGAM</name>
<dbReference type="GO" id="GO:0000307">
    <property type="term" value="C:cyclin-dependent protein kinase holoenzyme complex"/>
    <property type="evidence" value="ECO:0007669"/>
    <property type="project" value="TreeGrafter"/>
</dbReference>
<protein>
    <recommendedName>
        <fullName evidence="4">Cyclin N-terminal domain-containing protein</fullName>
    </recommendedName>
</protein>
<dbReference type="InterPro" id="IPR013922">
    <property type="entry name" value="Cyclin_PHO80-like"/>
</dbReference>
<dbReference type="Proteomes" id="UP000736335">
    <property type="component" value="Unassembled WGS sequence"/>
</dbReference>